<comment type="caution">
    <text evidence="1">The sequence shown here is derived from an EMBL/GenBank/DDBJ whole genome shotgun (WGS) entry which is preliminary data.</text>
</comment>
<organism evidence="1 2">
    <name type="scientific">Hydnum rufescens UP504</name>
    <dbReference type="NCBI Taxonomy" id="1448309"/>
    <lineage>
        <taxon>Eukaryota</taxon>
        <taxon>Fungi</taxon>
        <taxon>Dikarya</taxon>
        <taxon>Basidiomycota</taxon>
        <taxon>Agaricomycotina</taxon>
        <taxon>Agaricomycetes</taxon>
        <taxon>Cantharellales</taxon>
        <taxon>Hydnaceae</taxon>
        <taxon>Hydnum</taxon>
    </lineage>
</organism>
<evidence type="ECO:0000313" key="2">
    <source>
        <dbReference type="Proteomes" id="UP000886523"/>
    </source>
</evidence>
<dbReference type="EMBL" id="MU129176">
    <property type="protein sequence ID" value="KAF9505071.1"/>
    <property type="molecule type" value="Genomic_DNA"/>
</dbReference>
<dbReference type="AlphaFoldDB" id="A0A9P6DI22"/>
<dbReference type="Proteomes" id="UP000886523">
    <property type="component" value="Unassembled WGS sequence"/>
</dbReference>
<keyword evidence="2" id="KW-1185">Reference proteome</keyword>
<proteinExistence type="predicted"/>
<sequence>MWTRHLLAFFTLRKPREVKSDVLPQLPTGISTSAIVSVENALREIPIGISGARTGIRAFLGTVKEINVTAATDERTLRHLESDIRLLAEVLEPLGYTESHLFSPELLHQLRRLGRKLQDTSSTMKQSISHSENRHGLFSSQRENTGGDLNLFAEGFHLVLDEFRVCLSRIGVVSTCFPICIIPPFPLTLGDCTANVFSEHDGGGGAPIGYCIKLVMCPTSLFGLGRTIETSHGSPLRTHPNCAHVL</sequence>
<gene>
    <name evidence="1" type="ORF">BS47DRAFT_1354393</name>
</gene>
<protein>
    <submittedName>
        <fullName evidence="1">Uncharacterized protein</fullName>
    </submittedName>
</protein>
<accession>A0A9P6DI22</accession>
<evidence type="ECO:0000313" key="1">
    <source>
        <dbReference type="EMBL" id="KAF9505071.1"/>
    </source>
</evidence>
<name>A0A9P6DI22_9AGAM</name>
<reference evidence="1" key="1">
    <citation type="journal article" date="2020" name="Nat. Commun.">
        <title>Large-scale genome sequencing of mycorrhizal fungi provides insights into the early evolution of symbiotic traits.</title>
        <authorList>
            <person name="Miyauchi S."/>
            <person name="Kiss E."/>
            <person name="Kuo A."/>
            <person name="Drula E."/>
            <person name="Kohler A."/>
            <person name="Sanchez-Garcia M."/>
            <person name="Morin E."/>
            <person name="Andreopoulos B."/>
            <person name="Barry K.W."/>
            <person name="Bonito G."/>
            <person name="Buee M."/>
            <person name="Carver A."/>
            <person name="Chen C."/>
            <person name="Cichocki N."/>
            <person name="Clum A."/>
            <person name="Culley D."/>
            <person name="Crous P.W."/>
            <person name="Fauchery L."/>
            <person name="Girlanda M."/>
            <person name="Hayes R.D."/>
            <person name="Keri Z."/>
            <person name="LaButti K."/>
            <person name="Lipzen A."/>
            <person name="Lombard V."/>
            <person name="Magnuson J."/>
            <person name="Maillard F."/>
            <person name="Murat C."/>
            <person name="Nolan M."/>
            <person name="Ohm R.A."/>
            <person name="Pangilinan J."/>
            <person name="Pereira M.F."/>
            <person name="Perotto S."/>
            <person name="Peter M."/>
            <person name="Pfister S."/>
            <person name="Riley R."/>
            <person name="Sitrit Y."/>
            <person name="Stielow J.B."/>
            <person name="Szollosi G."/>
            <person name="Zifcakova L."/>
            <person name="Stursova M."/>
            <person name="Spatafora J.W."/>
            <person name="Tedersoo L."/>
            <person name="Vaario L.M."/>
            <person name="Yamada A."/>
            <person name="Yan M."/>
            <person name="Wang P."/>
            <person name="Xu J."/>
            <person name="Bruns T."/>
            <person name="Baldrian P."/>
            <person name="Vilgalys R."/>
            <person name="Dunand C."/>
            <person name="Henrissat B."/>
            <person name="Grigoriev I.V."/>
            <person name="Hibbett D."/>
            <person name="Nagy L.G."/>
            <person name="Martin F.M."/>
        </authorList>
    </citation>
    <scope>NUCLEOTIDE SEQUENCE</scope>
    <source>
        <strain evidence="1">UP504</strain>
    </source>
</reference>